<keyword evidence="1 3" id="KW-0479">Metal-binding</keyword>
<dbReference type="InterPro" id="IPR005123">
    <property type="entry name" value="Oxoglu/Fe-dep_dioxygenase_dom"/>
</dbReference>
<dbReference type="AlphaFoldDB" id="A0A1R3ICI7"/>
<feature type="domain" description="Fe2OG dioxygenase" evidence="4">
    <location>
        <begin position="54"/>
        <end position="154"/>
    </location>
</feature>
<keyword evidence="5" id="KW-0223">Dioxygenase</keyword>
<evidence type="ECO:0000256" key="2">
    <source>
        <dbReference type="ARBA" id="ARBA00023004"/>
    </source>
</evidence>
<dbReference type="Gene3D" id="2.60.120.330">
    <property type="entry name" value="B-lactam Antibiotic, Isopenicillin N Synthase, Chain"/>
    <property type="match status" value="1"/>
</dbReference>
<accession>A0A1R3ICI7</accession>
<organism evidence="5 6">
    <name type="scientific">Corchorus olitorius</name>
    <dbReference type="NCBI Taxonomy" id="93759"/>
    <lineage>
        <taxon>Eukaryota</taxon>
        <taxon>Viridiplantae</taxon>
        <taxon>Streptophyta</taxon>
        <taxon>Embryophyta</taxon>
        <taxon>Tracheophyta</taxon>
        <taxon>Spermatophyta</taxon>
        <taxon>Magnoliopsida</taxon>
        <taxon>eudicotyledons</taxon>
        <taxon>Gunneridae</taxon>
        <taxon>Pentapetalae</taxon>
        <taxon>rosids</taxon>
        <taxon>malvids</taxon>
        <taxon>Malvales</taxon>
        <taxon>Malvaceae</taxon>
        <taxon>Grewioideae</taxon>
        <taxon>Apeibeae</taxon>
        <taxon>Corchorus</taxon>
    </lineage>
</organism>
<dbReference type="STRING" id="93759.A0A1R3ICI7"/>
<keyword evidence="6" id="KW-1185">Reference proteome</keyword>
<dbReference type="OrthoDB" id="288590at2759"/>
<dbReference type="InterPro" id="IPR027443">
    <property type="entry name" value="IPNS-like_sf"/>
</dbReference>
<evidence type="ECO:0000259" key="4">
    <source>
        <dbReference type="PROSITE" id="PS51471"/>
    </source>
</evidence>
<dbReference type="Pfam" id="PF03171">
    <property type="entry name" value="2OG-FeII_Oxy"/>
    <property type="match status" value="1"/>
</dbReference>
<comment type="similarity">
    <text evidence="3">Belongs to the iron/ascorbate-dependent oxidoreductase family.</text>
</comment>
<comment type="caution">
    <text evidence="5">The sequence shown here is derived from an EMBL/GenBank/DDBJ whole genome shotgun (WGS) entry which is preliminary data.</text>
</comment>
<keyword evidence="3" id="KW-0560">Oxidoreductase</keyword>
<protein>
    <submittedName>
        <fullName evidence="5">Oxoglutarate/iron-dependent dioxygenase</fullName>
    </submittedName>
</protein>
<evidence type="ECO:0000313" key="5">
    <source>
        <dbReference type="EMBL" id="OMO80303.1"/>
    </source>
</evidence>
<dbReference type="GO" id="GO:0051213">
    <property type="term" value="F:dioxygenase activity"/>
    <property type="evidence" value="ECO:0007669"/>
    <property type="project" value="UniProtKB-KW"/>
</dbReference>
<evidence type="ECO:0000256" key="3">
    <source>
        <dbReference type="RuleBase" id="RU003682"/>
    </source>
</evidence>
<reference evidence="6" key="1">
    <citation type="submission" date="2013-09" db="EMBL/GenBank/DDBJ databases">
        <title>Corchorus olitorius genome sequencing.</title>
        <authorList>
            <person name="Alam M."/>
            <person name="Haque M.S."/>
            <person name="Islam M.S."/>
            <person name="Emdad E.M."/>
            <person name="Islam M.M."/>
            <person name="Ahmed B."/>
            <person name="Halim A."/>
            <person name="Hossen Q.M.M."/>
            <person name="Hossain M.Z."/>
            <person name="Ahmed R."/>
            <person name="Khan M.M."/>
            <person name="Islam R."/>
            <person name="Rashid M.M."/>
            <person name="Khan S.A."/>
            <person name="Rahman M.S."/>
            <person name="Alam M."/>
            <person name="Yahiya A.S."/>
            <person name="Khan M.S."/>
            <person name="Azam M.S."/>
            <person name="Haque T."/>
            <person name="Lashkar M.Z.H."/>
            <person name="Akhand A.I."/>
            <person name="Morshed G."/>
            <person name="Roy S."/>
            <person name="Uddin K.S."/>
            <person name="Rabeya T."/>
            <person name="Hossain A.S."/>
            <person name="Chowdhury A."/>
            <person name="Snigdha A.R."/>
            <person name="Mortoza M.S."/>
            <person name="Matin S.A."/>
            <person name="Hoque S.M.E."/>
            <person name="Islam M.K."/>
            <person name="Roy D.K."/>
            <person name="Haider R."/>
            <person name="Moosa M.M."/>
            <person name="Elias S.M."/>
            <person name="Hasan A.M."/>
            <person name="Jahan S."/>
            <person name="Shafiuddin M."/>
            <person name="Mahmood N."/>
            <person name="Shommy N.S."/>
        </authorList>
    </citation>
    <scope>NUCLEOTIDE SEQUENCE [LARGE SCALE GENOMIC DNA]</scope>
    <source>
        <strain evidence="6">cv. O-4</strain>
    </source>
</reference>
<dbReference type="Proteomes" id="UP000187203">
    <property type="component" value="Unassembled WGS sequence"/>
</dbReference>
<dbReference type="PROSITE" id="PS51471">
    <property type="entry name" value="FE2OG_OXY"/>
    <property type="match status" value="1"/>
</dbReference>
<evidence type="ECO:0000313" key="6">
    <source>
        <dbReference type="Proteomes" id="UP000187203"/>
    </source>
</evidence>
<dbReference type="InterPro" id="IPR050295">
    <property type="entry name" value="Plant_2OG-oxidoreductases"/>
</dbReference>
<dbReference type="PANTHER" id="PTHR47991">
    <property type="entry name" value="OXOGLUTARATE/IRON-DEPENDENT DIOXYGENASE"/>
    <property type="match status" value="1"/>
</dbReference>
<dbReference type="EMBL" id="AWUE01018449">
    <property type="protein sequence ID" value="OMO80303.1"/>
    <property type="molecule type" value="Genomic_DNA"/>
</dbReference>
<evidence type="ECO:0000256" key="1">
    <source>
        <dbReference type="ARBA" id="ARBA00022723"/>
    </source>
</evidence>
<dbReference type="InterPro" id="IPR044861">
    <property type="entry name" value="IPNS-like_FE2OG_OXY"/>
</dbReference>
<sequence>MALKGFRNDVNCNCRETLESYSAELRDLALKILAFMAKALGLDPNDMKALFEEGQQIMRMNYYPPCPEPELAIGLSSHSDASGLTILLQINEIEGLQIRKDGAWIHVKPLPNAFVINIGDVLEIVSNGIYRSIEHRATVNSVKERLSIATFYNPKWDTEMGPAPSLITPQTPALFRRIGVADYYKGFFSKELRGKSYLDVMRVQNHEIDCENE</sequence>
<keyword evidence="2 3" id="KW-0408">Iron</keyword>
<gene>
    <name evidence="5" type="ORF">COLO4_24151</name>
</gene>
<dbReference type="GO" id="GO:0046872">
    <property type="term" value="F:metal ion binding"/>
    <property type="evidence" value="ECO:0007669"/>
    <property type="project" value="UniProtKB-KW"/>
</dbReference>
<dbReference type="SUPFAM" id="SSF51197">
    <property type="entry name" value="Clavaminate synthase-like"/>
    <property type="match status" value="1"/>
</dbReference>
<name>A0A1R3ICI7_9ROSI</name>
<proteinExistence type="inferred from homology"/>